<proteinExistence type="predicted"/>
<protein>
    <submittedName>
        <fullName evidence="1">Uncharacterized protein</fullName>
    </submittedName>
</protein>
<reference evidence="1" key="1">
    <citation type="submission" date="2015-06" db="EMBL/GenBank/DDBJ databases">
        <authorList>
            <person name="Joergensen T."/>
        </authorList>
    </citation>
    <scope>NUCLEOTIDE SEQUENCE</scope>
    <source>
        <plasmid evidence="1">pRGFK1088</plasmid>
    </source>
</reference>
<organism evidence="1">
    <name type="scientific">uncultured prokaryote</name>
    <dbReference type="NCBI Taxonomy" id="198431"/>
    <lineage>
        <taxon>unclassified sequences</taxon>
        <taxon>environmental samples</taxon>
    </lineage>
</organism>
<dbReference type="EMBL" id="LN853669">
    <property type="protein sequence ID" value="CRY96435.1"/>
    <property type="molecule type" value="Genomic_DNA"/>
</dbReference>
<reference evidence="1" key="2">
    <citation type="submission" date="2015-07" db="EMBL/GenBank/DDBJ databases">
        <title>Plasmids, circular viruses and viroids from rat gut.</title>
        <authorList>
            <person name="Jorgensen T.J."/>
            <person name="Hansen M.A."/>
            <person name="Xu Z."/>
            <person name="Tabak M.A."/>
            <person name="Sorensen S.J."/>
            <person name="Hansen L.H."/>
        </authorList>
    </citation>
    <scope>NUCLEOTIDE SEQUENCE</scope>
    <source>
        <plasmid evidence="1">pRGFK1088</plasmid>
    </source>
</reference>
<dbReference type="AlphaFoldDB" id="A0A0H5Q4R9"/>
<geneLocation type="plasmid" evidence="1">
    <name>pRGFK1088</name>
</geneLocation>
<evidence type="ECO:0000313" key="1">
    <source>
        <dbReference type="EMBL" id="CRY96435.1"/>
    </source>
</evidence>
<sequence length="282" mass="31055">MDSYHGAREETGSLARFDWYAATLPEQTKTAGIDVLAALGDARPELVRGQYGYPRGWKVQREGSTLLTVFEGDDLRDHVVATGADAHEVAGAMKRRFPAHSVSRADVCLDFDAGPSFFAETRALAHELLAGKVTLTDYVETAPKGIAATLYVGSRASEVRARLYEKGKESPDTHPPDRVRLEVQVRPQKPDRKALASMVEPIGFWGFSRWSRELLEEVSGRTAPAAPVRSARVSDLDGALDAMAKQYGRRLLQLAERLEGDYEAIAVDLLRRVAQQYPNGES</sequence>
<name>A0A0H5Q4R9_9ZZZZ</name>
<accession>A0A0H5Q4R9</accession>
<keyword evidence="1" id="KW-0614">Plasmid</keyword>